<dbReference type="InterPro" id="IPR013785">
    <property type="entry name" value="Aldolase_TIM"/>
</dbReference>
<dbReference type="PANTHER" id="PTHR35803">
    <property type="entry name" value="GLUCAN 1,4-ALPHA-GLUCOSIDASE SUSB-RELATED"/>
    <property type="match status" value="1"/>
</dbReference>
<dbReference type="InterPro" id="IPR017853">
    <property type="entry name" value="GH"/>
</dbReference>
<dbReference type="InParanoid" id="A0A2G4YS14"/>
<dbReference type="EMBL" id="PDEM01000016">
    <property type="protein sequence ID" value="PHZ85122.1"/>
    <property type="molecule type" value="Genomic_DNA"/>
</dbReference>
<evidence type="ECO:0000259" key="3">
    <source>
        <dbReference type="Pfam" id="PF14509"/>
    </source>
</evidence>
<feature type="domain" description="Glycosyl-hydrolase 97 N-terminal" evidence="2">
    <location>
        <begin position="33"/>
        <end position="280"/>
    </location>
</feature>
<accession>A0A2G4YS14</accession>
<dbReference type="InterPro" id="IPR029483">
    <property type="entry name" value="GH97_C"/>
</dbReference>
<dbReference type="InterPro" id="IPR014718">
    <property type="entry name" value="GH-type_carb-bd"/>
</dbReference>
<reference evidence="4 5" key="1">
    <citation type="submission" date="2017-10" db="EMBL/GenBank/DDBJ databases">
        <title>Frigbacter circumglobatus gen. nov. sp. nov., isolated from sediment cultured in situ.</title>
        <authorList>
            <person name="Zhao Z."/>
        </authorList>
    </citation>
    <scope>NUCLEOTIDE SEQUENCE [LARGE SCALE GENOMIC DNA]</scope>
    <source>
        <strain evidence="4 5">ZYL</strain>
    </source>
</reference>
<sequence>MGRHIVKIATGSFVFMLGLWALSGVLWANALSVSSPDEKITVRLSLEGARLSYQVTREGAPVIGRSRLGLRLKNAPHLEGEFIVASSVTKTVDETWTQPWGEVKDVRNHYRELRAVLQEEAGLKRQMIVTFRVYNDGLGFRYELPAQENLGAVEIMAELTEFNVIDPATAWWTPAREWNRYEYLYDKTPLGDVSHAHTPLTLRTDKELHISIHEAALVDYAAMTLKRGRGQVMVADLTPRSDGIKVKATAPFHSPWRTLQISEDAGGLITSNLILNLNEPNKLGDVSWVEIGKYVGIWWEMHLGVATWESGPIHGATTARTKRYIDFAADHGFTGVLVEGWNIGWDDDWYNNGDIFRFTEAYKDFDITALSDYARSKGVRLIGHHETSGGISNYEAQLGAALDYYQKLGVAAIKTGYVADGGETVYRETDGRVRYEWHDSQAMVNHYQKVVEEAAKRQIAINTHEPIKDTGLRRTYPNWVAREGARGQEYNAWGEPGNNPEHTAILPFTRMLSGPMDFTPGIFDLLFEKEKPDNRIPTTLAKQLALYVVLYSPIQMAADLPENYEARMAPFQFIKDVPTDWELTKVLNGEIGEYVTIVRKDRASADWYLGSLTNEVARSLDISLDFLEDGVTYVAQIYRDGPNADWQTDPYDMVIEEKRVTRGDKMTLKLATSGGQGIRFTPVEK</sequence>
<gene>
    <name evidence="4" type="ORF">CRD36_06825</name>
</gene>
<organism evidence="4 5">
    <name type="scientific">Paremcibacter congregatus</name>
    <dbReference type="NCBI Taxonomy" id="2043170"/>
    <lineage>
        <taxon>Bacteria</taxon>
        <taxon>Pseudomonadati</taxon>
        <taxon>Pseudomonadota</taxon>
        <taxon>Alphaproteobacteria</taxon>
        <taxon>Emcibacterales</taxon>
        <taxon>Emcibacteraceae</taxon>
        <taxon>Paremcibacter</taxon>
    </lineage>
</organism>
<evidence type="ECO:0000259" key="2">
    <source>
        <dbReference type="Pfam" id="PF14508"/>
    </source>
</evidence>
<dbReference type="InterPro" id="IPR052720">
    <property type="entry name" value="Glycosyl_hydrolase_97"/>
</dbReference>
<dbReference type="Gene3D" id="3.20.20.70">
    <property type="entry name" value="Aldolase class I"/>
    <property type="match status" value="1"/>
</dbReference>
<evidence type="ECO:0000313" key="5">
    <source>
        <dbReference type="Proteomes" id="UP000229730"/>
    </source>
</evidence>
<dbReference type="GO" id="GO:0030246">
    <property type="term" value="F:carbohydrate binding"/>
    <property type="evidence" value="ECO:0007669"/>
    <property type="project" value="InterPro"/>
</dbReference>
<proteinExistence type="predicted"/>
<dbReference type="Pfam" id="PF14509">
    <property type="entry name" value="GH97_C"/>
    <property type="match status" value="1"/>
</dbReference>
<name>A0A2G4YS14_9PROT</name>
<evidence type="ECO:0000313" key="4">
    <source>
        <dbReference type="EMBL" id="PHZ85122.1"/>
    </source>
</evidence>
<protein>
    <submittedName>
        <fullName evidence="4">Alpha-glucosidase</fullName>
    </submittedName>
</protein>
<feature type="domain" description="Glycosyl-hydrolase 97 C-terminal oligomerisation" evidence="3">
    <location>
        <begin position="580"/>
        <end position="680"/>
    </location>
</feature>
<dbReference type="Pfam" id="PF10566">
    <property type="entry name" value="Glyco_hydro_97"/>
    <property type="match status" value="1"/>
</dbReference>
<dbReference type="AlphaFoldDB" id="A0A2G4YS14"/>
<dbReference type="OrthoDB" id="57532at2"/>
<dbReference type="PANTHER" id="PTHR35803:SF1">
    <property type="entry name" value="GLUCAN 1,4-ALPHA-GLUCOSIDASE SUSB"/>
    <property type="match status" value="1"/>
</dbReference>
<evidence type="ECO:0000259" key="1">
    <source>
        <dbReference type="Pfam" id="PF10566"/>
    </source>
</evidence>
<dbReference type="InterPro" id="IPR029486">
    <property type="entry name" value="GH97_N"/>
</dbReference>
<comment type="caution">
    <text evidence="4">The sequence shown here is derived from an EMBL/GenBank/DDBJ whole genome shotgun (WGS) entry which is preliminary data.</text>
</comment>
<dbReference type="RefSeq" id="WP_099472010.1">
    <property type="nucleotide sequence ID" value="NZ_CP041025.1"/>
</dbReference>
<keyword evidence="5" id="KW-1185">Reference proteome</keyword>
<dbReference type="Pfam" id="PF14508">
    <property type="entry name" value="GH97_N"/>
    <property type="match status" value="1"/>
</dbReference>
<dbReference type="Proteomes" id="UP000229730">
    <property type="component" value="Unassembled WGS sequence"/>
</dbReference>
<dbReference type="Gene3D" id="2.70.98.10">
    <property type="match status" value="1"/>
</dbReference>
<feature type="domain" description="Glycosyl-hydrolase 97 catalytic" evidence="1">
    <location>
        <begin position="298"/>
        <end position="485"/>
    </location>
</feature>
<dbReference type="InterPro" id="IPR019563">
    <property type="entry name" value="GH97_catalytic"/>
</dbReference>
<dbReference type="SUPFAM" id="SSF51445">
    <property type="entry name" value="(Trans)glycosidases"/>
    <property type="match status" value="1"/>
</dbReference>